<dbReference type="InterPro" id="IPR017937">
    <property type="entry name" value="Thioredoxin_CS"/>
</dbReference>
<feature type="region of interest" description="Disordered" evidence="5">
    <location>
        <begin position="1"/>
        <end position="35"/>
    </location>
</feature>
<keyword evidence="4" id="KW-0676">Redox-active center</keyword>
<dbReference type="KEGG" id="aol:S58_11240"/>
<evidence type="ECO:0000256" key="5">
    <source>
        <dbReference type="SAM" id="MobiDB-lite"/>
    </source>
</evidence>
<dbReference type="InterPro" id="IPR013766">
    <property type="entry name" value="Thioredoxin_domain"/>
</dbReference>
<dbReference type="InterPro" id="IPR036249">
    <property type="entry name" value="Thioredoxin-like_sf"/>
</dbReference>
<evidence type="ECO:0000256" key="4">
    <source>
        <dbReference type="ARBA" id="ARBA00023284"/>
    </source>
</evidence>
<organism evidence="8 9">
    <name type="scientific">Bradyrhizobium oligotrophicum S58</name>
    <dbReference type="NCBI Taxonomy" id="1245469"/>
    <lineage>
        <taxon>Bacteria</taxon>
        <taxon>Pseudomonadati</taxon>
        <taxon>Pseudomonadota</taxon>
        <taxon>Alphaproteobacteria</taxon>
        <taxon>Hyphomicrobiales</taxon>
        <taxon>Nitrobacteraceae</taxon>
        <taxon>Bradyrhizobium</taxon>
    </lineage>
</organism>
<dbReference type="InterPro" id="IPR013740">
    <property type="entry name" value="Redoxin"/>
</dbReference>
<dbReference type="Gene3D" id="3.40.30.10">
    <property type="entry name" value="Glutaredoxin"/>
    <property type="match status" value="1"/>
</dbReference>
<dbReference type="GO" id="GO:0017004">
    <property type="term" value="P:cytochrome complex assembly"/>
    <property type="evidence" value="ECO:0007669"/>
    <property type="project" value="UniProtKB-KW"/>
</dbReference>
<evidence type="ECO:0000256" key="6">
    <source>
        <dbReference type="SAM" id="Phobius"/>
    </source>
</evidence>
<comment type="subcellular location">
    <subcellularLocation>
        <location evidence="1">Cell envelope</location>
    </subcellularLocation>
</comment>
<evidence type="ECO:0000259" key="7">
    <source>
        <dbReference type="PROSITE" id="PS51352"/>
    </source>
</evidence>
<protein>
    <submittedName>
        <fullName evidence="8">Disulfide interchange protein tlpA</fullName>
    </submittedName>
</protein>
<name>M4Z2A5_9BRAD</name>
<feature type="transmembrane region" description="Helical" evidence="6">
    <location>
        <begin position="40"/>
        <end position="64"/>
    </location>
</feature>
<evidence type="ECO:0000256" key="2">
    <source>
        <dbReference type="ARBA" id="ARBA00022748"/>
    </source>
</evidence>
<evidence type="ECO:0000256" key="3">
    <source>
        <dbReference type="ARBA" id="ARBA00023157"/>
    </source>
</evidence>
<accession>M4Z2A5</accession>
<evidence type="ECO:0000313" key="9">
    <source>
        <dbReference type="Proteomes" id="UP000011841"/>
    </source>
</evidence>
<reference evidence="8 9" key="1">
    <citation type="journal article" date="2013" name="Appl. Environ. Microbiol.">
        <title>Genome analysis suggests that the soil oligotrophic bacterium Agromonas oligotrophica (Bradyrhizobium oligotrophicum) is a nitrogen-fixing symbiont of Aeschynomene indica.</title>
        <authorList>
            <person name="Okubo T."/>
            <person name="Fukushima S."/>
            <person name="Itakura M."/>
            <person name="Oshima K."/>
            <person name="Longtonglang A."/>
            <person name="Teaumroong N."/>
            <person name="Mitsui H."/>
            <person name="Hattori M."/>
            <person name="Hattori R."/>
            <person name="Hattori T."/>
            <person name="Minamisawa K."/>
        </authorList>
    </citation>
    <scope>NUCLEOTIDE SEQUENCE [LARGE SCALE GENOMIC DNA]</scope>
    <source>
        <strain evidence="8 9">S58</strain>
    </source>
</reference>
<dbReference type="Pfam" id="PF08534">
    <property type="entry name" value="Redoxin"/>
    <property type="match status" value="1"/>
</dbReference>
<dbReference type="PATRIC" id="fig|1245469.3.peg.1155"/>
<dbReference type="InterPro" id="IPR050455">
    <property type="entry name" value="Tpx_Peroxidase_subfamily"/>
</dbReference>
<keyword evidence="6" id="KW-0812">Transmembrane</keyword>
<dbReference type="STRING" id="1245469.S58_11240"/>
<sequence>MGHTVRTCEIRASDSRNRPEMTNDKPDQSPARPAVPRRTVLAAGTILVVAVAGGIAAVAFGGLLKGRPAGDQACQAAVATAARIAPLIKGEVAALTAATTPLRLPDLAFDDASGRPAKLSDFRGKTVLLNLWATWCVPCRKEMPALDGLQAKLGSDDFQVVAVNIDTRDPDKPKAFLNDAKLTKLAYFSDQKAKVFQDLKAVGRALGMPTSVLVDGQGCEIATIAGPAEWNSDDAVKLIQAATSKAAAGL</sequence>
<dbReference type="Proteomes" id="UP000011841">
    <property type="component" value="Chromosome"/>
</dbReference>
<keyword evidence="3" id="KW-1015">Disulfide bond</keyword>
<dbReference type="GO" id="GO:0015036">
    <property type="term" value="F:disulfide oxidoreductase activity"/>
    <property type="evidence" value="ECO:0007669"/>
    <property type="project" value="UniProtKB-ARBA"/>
</dbReference>
<dbReference type="EMBL" id="AP012603">
    <property type="protein sequence ID" value="BAM87134.1"/>
    <property type="molecule type" value="Genomic_DNA"/>
</dbReference>
<dbReference type="AlphaFoldDB" id="M4Z2A5"/>
<dbReference type="GO" id="GO:0030313">
    <property type="term" value="C:cell envelope"/>
    <property type="evidence" value="ECO:0007669"/>
    <property type="project" value="UniProtKB-SubCell"/>
</dbReference>
<dbReference type="HOGENOM" id="CLU_042529_11_0_5"/>
<dbReference type="SUPFAM" id="SSF52833">
    <property type="entry name" value="Thioredoxin-like"/>
    <property type="match status" value="1"/>
</dbReference>
<evidence type="ECO:0000256" key="1">
    <source>
        <dbReference type="ARBA" id="ARBA00004196"/>
    </source>
</evidence>
<keyword evidence="9" id="KW-1185">Reference proteome</keyword>
<dbReference type="PROSITE" id="PS51352">
    <property type="entry name" value="THIOREDOXIN_2"/>
    <property type="match status" value="1"/>
</dbReference>
<dbReference type="PANTHER" id="PTHR43110">
    <property type="entry name" value="THIOL PEROXIDASE"/>
    <property type="match status" value="1"/>
</dbReference>
<evidence type="ECO:0000313" key="8">
    <source>
        <dbReference type="EMBL" id="BAM87134.1"/>
    </source>
</evidence>
<dbReference type="CDD" id="cd02966">
    <property type="entry name" value="TlpA_like_family"/>
    <property type="match status" value="1"/>
</dbReference>
<dbReference type="PROSITE" id="PS00194">
    <property type="entry name" value="THIOREDOXIN_1"/>
    <property type="match status" value="1"/>
</dbReference>
<keyword evidence="2" id="KW-0201">Cytochrome c-type biogenesis</keyword>
<keyword evidence="6" id="KW-1133">Transmembrane helix</keyword>
<dbReference type="PANTHER" id="PTHR43110:SF1">
    <property type="entry name" value="THIOL PEROXIDASE"/>
    <property type="match status" value="1"/>
</dbReference>
<dbReference type="NCBIfam" id="NF047696">
    <property type="entry name" value="ThlDiSintTplARhiz"/>
    <property type="match status" value="1"/>
</dbReference>
<proteinExistence type="predicted"/>
<feature type="compositionally biased region" description="Basic and acidic residues" evidence="5">
    <location>
        <begin position="1"/>
        <end position="27"/>
    </location>
</feature>
<dbReference type="eggNOG" id="COG0526">
    <property type="taxonomic scope" value="Bacteria"/>
</dbReference>
<gene>
    <name evidence="8" type="ORF">S58_11240</name>
</gene>
<keyword evidence="6" id="KW-0472">Membrane</keyword>
<feature type="domain" description="Thioredoxin" evidence="7">
    <location>
        <begin position="98"/>
        <end position="244"/>
    </location>
</feature>